<keyword evidence="2" id="KW-1185">Reference proteome</keyword>
<evidence type="ECO:0000313" key="1">
    <source>
        <dbReference type="EMBL" id="MEJ8307215.1"/>
    </source>
</evidence>
<sequence>MNMISAKKKKWPALLAAAVLMTSVFPAPIPASATPANDNIVISQVYGGGGNSGAPFKNDFIELYNPTSTAIDVTGWKIRYASATASSFPNEGENTAVLQGSIGANGYYLIEASAGTGNAATLPTADLSALSIKMAGPNGKVDLIDGSGNEVDLVGYGAANKYEGTAPTEVLSNTTASVRGSVNGLALSNRGLDTDSNRSDFSVASPDPRNSFYDSLRVQSVDATPASGAVIAGTQVSLSSPTVGTSVYAAVYGSGGSETYEPYTSPITITGPTEIRTYAEAEGMTRSEETTYTYSLIEPSAIADVRLLPKGGNALTEGIVTFINSAETYIQDQTGGIVLYGYSNGNVKVGDRVRVGGVMEIYNNLQELKPVDGLPYEVIQENAGVPDPKLLTAIELSPAQGEAHEAELVELTDIEITAKNPTGNAYTATQNGQTFTLFSNSSKLSVGKTFERVTGVVKQYQNEYQLIPLGDGALVEELFSVTANPQSGKIMIGGEVILSSPAAGAEIRYTLDGSEPTLSSSLYQHAFKVEQDTTVKAIAVRNGEQSRVYTFSYETVQQPRIHDIQGRSHTSDYDGQKVEDIEGVVTQYGYTFSSGNYRGFFLQDNKPDNDPATSEGIFVYSTKEDLKPAVGDLVRVSGTVNEYNEGSSTNLTSTQITLSSVNKVEGAVKGVDYEVPQPIVLGKQGRMIPSSVIDDDNMAEFDPEYDAIDFYESLEGMRVTLPSPTILSPYWISAGTYNIAARVENDRNGVVSPAGGLVLKEYLNYNPQRLIIAYGNPGQEVGTGDTFDGDVTGVIGYNNANFKVIPAKNGLPSITASTRGQETTDLVPAEDKLMIASYNIENFYPGTGDAKIKKLGESIATNMKRPDIIGVVEMQDADGPANNGSVEADASALIQAIAQAGGPTYLYTDVAPANNEDGGQPGGNIRVGFLYNPDRVKLSDSVKGAKGDAKTAAGYDSASGKLNHNPARIDPTNTAFKESRKPLAAQFEFKGEQVIVIANHFNSKGGDNSPFGNVQPPILSSEVQRHEIAKTVNTFVKTVLAANPKANIVALGDLNDFQFTPTADLLRGNELVNLIDTLPISEQYTYTYDGNSQVLDHILASKNIAASAKVDVVHLNADYPESRGRVSDHDPVIAQFDLKAVVPAPNPNPNPGTDPGTTPTPTPAPTPTTGGNATNPGNGQTGTPTPGTSPNAASTTTITAADLTAKLSELANGSNEASFPVSSNSAGAEVVLPGAELMRQAAANTNAVLSFASDQGSYSLPLKLLNEANLAGQFTVDFVIKVSMVTLSGDTAAEAKRAASQSGLALVAPILEFRVTAEAQGKTIELNNFGNTYVKRTIALPDGPNTQNLTGVLYDSTTGTFSFVPSVFTTEGGKVTASLMRNGNSYYTVVESLKTFNDINGHWAQAYIEELASRLIVDGTGNGAFTAARNVTRAEFAAIATRALGLAANAGSASAFSDIDQNAWYAEAVGTAVGAGLMNGYPNGTFNPNAPITRQEMAVVLSKATEFAGATLISNASVLGRFNDASDIPAWARESLTKLASSGILQGNAHGRIAPAQAATRAETAVMLEKLLQHLRFID</sequence>
<name>A0ACC6PJP0_9BACL</name>
<dbReference type="Proteomes" id="UP001380953">
    <property type="component" value="Unassembled WGS sequence"/>
</dbReference>
<protein>
    <submittedName>
        <fullName evidence="1">S-layer homology domain-containing protein</fullName>
    </submittedName>
</protein>
<accession>A0ACC6PJP0</accession>
<evidence type="ECO:0000313" key="2">
    <source>
        <dbReference type="Proteomes" id="UP001380953"/>
    </source>
</evidence>
<gene>
    <name evidence="1" type="ORF">WKI47_25170</name>
</gene>
<reference evidence="1" key="1">
    <citation type="submission" date="2024-03" db="EMBL/GenBank/DDBJ databases">
        <title>Whole genome sequecning of epiphytes from Marcgravia umbellata leaves.</title>
        <authorList>
            <person name="Kumar G."/>
            <person name="Savka M.A."/>
        </authorList>
    </citation>
    <scope>NUCLEOTIDE SEQUENCE</scope>
    <source>
        <strain evidence="1">RIT_BL5</strain>
    </source>
</reference>
<dbReference type="EMBL" id="JBBKAR010000061">
    <property type="protein sequence ID" value="MEJ8307215.1"/>
    <property type="molecule type" value="Genomic_DNA"/>
</dbReference>
<proteinExistence type="predicted"/>
<comment type="caution">
    <text evidence="1">The sequence shown here is derived from an EMBL/GenBank/DDBJ whole genome shotgun (WGS) entry which is preliminary data.</text>
</comment>
<organism evidence="1 2">
    <name type="scientific">Saccharibacillus sacchari</name>
    <dbReference type="NCBI Taxonomy" id="456493"/>
    <lineage>
        <taxon>Bacteria</taxon>
        <taxon>Bacillati</taxon>
        <taxon>Bacillota</taxon>
        <taxon>Bacilli</taxon>
        <taxon>Bacillales</taxon>
        <taxon>Paenibacillaceae</taxon>
        <taxon>Saccharibacillus</taxon>
    </lineage>
</organism>